<evidence type="ECO:0000313" key="3">
    <source>
        <dbReference type="Proteomes" id="UP001341840"/>
    </source>
</evidence>
<name>A0ABU6U481_9FABA</name>
<keyword evidence="3" id="KW-1185">Reference proteome</keyword>
<feature type="compositionally biased region" description="Basic and acidic residues" evidence="1">
    <location>
        <begin position="56"/>
        <end position="65"/>
    </location>
</feature>
<dbReference type="Proteomes" id="UP001341840">
    <property type="component" value="Unassembled WGS sequence"/>
</dbReference>
<evidence type="ECO:0000256" key="1">
    <source>
        <dbReference type="SAM" id="MobiDB-lite"/>
    </source>
</evidence>
<feature type="region of interest" description="Disordered" evidence="1">
    <location>
        <begin position="19"/>
        <end position="65"/>
    </location>
</feature>
<accession>A0ABU6U481</accession>
<organism evidence="2 3">
    <name type="scientific">Stylosanthes scabra</name>
    <dbReference type="NCBI Taxonomy" id="79078"/>
    <lineage>
        <taxon>Eukaryota</taxon>
        <taxon>Viridiplantae</taxon>
        <taxon>Streptophyta</taxon>
        <taxon>Embryophyta</taxon>
        <taxon>Tracheophyta</taxon>
        <taxon>Spermatophyta</taxon>
        <taxon>Magnoliopsida</taxon>
        <taxon>eudicotyledons</taxon>
        <taxon>Gunneridae</taxon>
        <taxon>Pentapetalae</taxon>
        <taxon>rosids</taxon>
        <taxon>fabids</taxon>
        <taxon>Fabales</taxon>
        <taxon>Fabaceae</taxon>
        <taxon>Papilionoideae</taxon>
        <taxon>50 kb inversion clade</taxon>
        <taxon>dalbergioids sensu lato</taxon>
        <taxon>Dalbergieae</taxon>
        <taxon>Pterocarpus clade</taxon>
        <taxon>Stylosanthes</taxon>
    </lineage>
</organism>
<sequence>MILGSVSCSDNVEGVGSCMPLGKGDAGLRRRGARRRNRSNDKAVQRGWRQMAQADTRAEDDGIIR</sequence>
<protein>
    <submittedName>
        <fullName evidence="2">Uncharacterized protein</fullName>
    </submittedName>
</protein>
<evidence type="ECO:0000313" key="2">
    <source>
        <dbReference type="EMBL" id="MED6155977.1"/>
    </source>
</evidence>
<proteinExistence type="predicted"/>
<comment type="caution">
    <text evidence="2">The sequence shown here is derived from an EMBL/GenBank/DDBJ whole genome shotgun (WGS) entry which is preliminary data.</text>
</comment>
<gene>
    <name evidence="2" type="ORF">PIB30_010620</name>
</gene>
<dbReference type="EMBL" id="JASCZI010120854">
    <property type="protein sequence ID" value="MED6155977.1"/>
    <property type="molecule type" value="Genomic_DNA"/>
</dbReference>
<reference evidence="2 3" key="1">
    <citation type="journal article" date="2023" name="Plants (Basel)">
        <title>Bridging the Gap: Combining Genomics and Transcriptomics Approaches to Understand Stylosanthes scabra, an Orphan Legume from the Brazilian Caatinga.</title>
        <authorList>
            <person name="Ferreira-Neto J.R.C."/>
            <person name="da Silva M.D."/>
            <person name="Binneck E."/>
            <person name="de Melo N.F."/>
            <person name="da Silva R.H."/>
            <person name="de Melo A.L.T.M."/>
            <person name="Pandolfi V."/>
            <person name="Bustamante F.O."/>
            <person name="Brasileiro-Vidal A.C."/>
            <person name="Benko-Iseppon A.M."/>
        </authorList>
    </citation>
    <scope>NUCLEOTIDE SEQUENCE [LARGE SCALE GENOMIC DNA]</scope>
    <source>
        <tissue evidence="2">Leaves</tissue>
    </source>
</reference>